<gene>
    <name evidence="6" type="ORF">DH2020_018158</name>
</gene>
<dbReference type="PANTHER" id="PTHR11014">
    <property type="entry name" value="PEPTIDASE M20 FAMILY MEMBER"/>
    <property type="match status" value="1"/>
</dbReference>
<comment type="caution">
    <text evidence="6">The sequence shown here is derived from an EMBL/GenBank/DDBJ whole genome shotgun (WGS) entry which is preliminary data.</text>
</comment>
<evidence type="ECO:0000259" key="5">
    <source>
        <dbReference type="Pfam" id="PF07687"/>
    </source>
</evidence>
<dbReference type="EMBL" id="JABTTQ020000010">
    <property type="protein sequence ID" value="KAK6147246.1"/>
    <property type="molecule type" value="Genomic_DNA"/>
</dbReference>
<dbReference type="Pfam" id="PF01546">
    <property type="entry name" value="Peptidase_M20"/>
    <property type="match status" value="1"/>
</dbReference>
<dbReference type="InterPro" id="IPR017439">
    <property type="entry name" value="Amidohydrolase"/>
</dbReference>
<evidence type="ECO:0000256" key="3">
    <source>
        <dbReference type="ARBA" id="ARBA00022801"/>
    </source>
</evidence>
<dbReference type="NCBIfam" id="TIGR01891">
    <property type="entry name" value="amidohydrolases"/>
    <property type="match status" value="1"/>
</dbReference>
<dbReference type="PANTHER" id="PTHR11014:SF63">
    <property type="entry name" value="METALLOPEPTIDASE, PUTATIVE (AFU_ORTHOLOGUE AFUA_6G09600)-RELATED"/>
    <property type="match status" value="1"/>
</dbReference>
<organism evidence="6 7">
    <name type="scientific">Rehmannia glutinosa</name>
    <name type="common">Chinese foxglove</name>
    <dbReference type="NCBI Taxonomy" id="99300"/>
    <lineage>
        <taxon>Eukaryota</taxon>
        <taxon>Viridiplantae</taxon>
        <taxon>Streptophyta</taxon>
        <taxon>Embryophyta</taxon>
        <taxon>Tracheophyta</taxon>
        <taxon>Spermatophyta</taxon>
        <taxon>Magnoliopsida</taxon>
        <taxon>eudicotyledons</taxon>
        <taxon>Gunneridae</taxon>
        <taxon>Pentapetalae</taxon>
        <taxon>asterids</taxon>
        <taxon>lamiids</taxon>
        <taxon>Lamiales</taxon>
        <taxon>Orobanchaceae</taxon>
        <taxon>Rehmannieae</taxon>
        <taxon>Rehmannia</taxon>
    </lineage>
</organism>
<dbReference type="InterPro" id="IPR044757">
    <property type="entry name" value="ILR1-like_Hyd"/>
</dbReference>
<dbReference type="SUPFAM" id="SSF55031">
    <property type="entry name" value="Bacterial exopeptidase dimerisation domain"/>
    <property type="match status" value="1"/>
</dbReference>
<dbReference type="PIRSF" id="PIRSF005962">
    <property type="entry name" value="Pept_M20D_amidohydro"/>
    <property type="match status" value="1"/>
</dbReference>
<evidence type="ECO:0000256" key="1">
    <source>
        <dbReference type="ARBA" id="ARBA00006153"/>
    </source>
</evidence>
<proteinExistence type="inferred from homology"/>
<sequence>MKRFFPLFYFSLLALLSSFSSTYHGAWALKTESLTRELLESARDAEFLGWLKRVRRKIHEYPELGFEEHITSQLIRNELDSLGIEYEWPVAKTGVVATIGSGAQPWFGLRADMDALPIQELVEWEHKSKIDGKMHACGHDAHTTMLLGAAKLLQNNRDKLKGTVKLVFQPGEEGFAGAYYMIKDGALNGVKAMFGLHVDPISPIGTLVSKPGPLMAGSGRFTVTIQGKGGHAASPHKTRDPILALSMTIIALQHIVSRETDPLEARVVSIGFVQGGEALNVIPETVSFGGTFRFLSSESHSYLKQRIKEVIETQAAVHQCSAVVDFMEDKLRPYPATVNHPTIYEHAKTIGENMLGENSVQLHPMTMGAEDFSFYAEKVPAAFFMIGTRNKTVTSPKGWHSPHFVIDEDVLPIGASLHAAVAISYLDQGHASNFQ</sequence>
<feature type="domain" description="Peptidase M20 dimerisation" evidence="5">
    <location>
        <begin position="217"/>
        <end position="316"/>
    </location>
</feature>
<comment type="similarity">
    <text evidence="1">Belongs to the peptidase M20 family.</text>
</comment>
<protein>
    <recommendedName>
        <fullName evidence="5">Peptidase M20 dimerisation domain-containing protein</fullName>
    </recommendedName>
</protein>
<name>A0ABR0WI41_REHGL</name>
<dbReference type="Gene3D" id="3.40.630.10">
    <property type="entry name" value="Zn peptidases"/>
    <property type="match status" value="1"/>
</dbReference>
<dbReference type="InterPro" id="IPR036264">
    <property type="entry name" value="Bact_exopeptidase_dim_dom"/>
</dbReference>
<reference evidence="6 7" key="1">
    <citation type="journal article" date="2021" name="Comput. Struct. Biotechnol. J.">
        <title>De novo genome assembly of the potent medicinal plant Rehmannia glutinosa using nanopore technology.</title>
        <authorList>
            <person name="Ma L."/>
            <person name="Dong C."/>
            <person name="Song C."/>
            <person name="Wang X."/>
            <person name="Zheng X."/>
            <person name="Niu Y."/>
            <person name="Chen S."/>
            <person name="Feng W."/>
        </authorList>
    </citation>
    <scope>NUCLEOTIDE SEQUENCE [LARGE SCALE GENOMIC DNA]</scope>
    <source>
        <strain evidence="6">DH-2019</strain>
    </source>
</reference>
<dbReference type="Gene3D" id="3.30.70.360">
    <property type="match status" value="1"/>
</dbReference>
<keyword evidence="3" id="KW-0378">Hydrolase</keyword>
<evidence type="ECO:0000256" key="2">
    <source>
        <dbReference type="ARBA" id="ARBA00022729"/>
    </source>
</evidence>
<accession>A0ABR0WI41</accession>
<dbReference type="Proteomes" id="UP001318860">
    <property type="component" value="Unassembled WGS sequence"/>
</dbReference>
<evidence type="ECO:0000313" key="7">
    <source>
        <dbReference type="Proteomes" id="UP001318860"/>
    </source>
</evidence>
<keyword evidence="2 4" id="KW-0732">Signal</keyword>
<dbReference type="SUPFAM" id="SSF53187">
    <property type="entry name" value="Zn-dependent exopeptidases"/>
    <property type="match status" value="1"/>
</dbReference>
<evidence type="ECO:0000313" key="6">
    <source>
        <dbReference type="EMBL" id="KAK6147246.1"/>
    </source>
</evidence>
<dbReference type="CDD" id="cd08017">
    <property type="entry name" value="M20_IAA_Hyd"/>
    <property type="match status" value="1"/>
</dbReference>
<keyword evidence="7" id="KW-1185">Reference proteome</keyword>
<dbReference type="InterPro" id="IPR011650">
    <property type="entry name" value="Peptidase_M20_dimer"/>
</dbReference>
<dbReference type="InterPro" id="IPR002933">
    <property type="entry name" value="Peptidase_M20"/>
</dbReference>
<feature type="signal peptide" evidence="4">
    <location>
        <begin position="1"/>
        <end position="28"/>
    </location>
</feature>
<dbReference type="Pfam" id="PF07687">
    <property type="entry name" value="M20_dimer"/>
    <property type="match status" value="1"/>
</dbReference>
<evidence type="ECO:0000256" key="4">
    <source>
        <dbReference type="SAM" id="SignalP"/>
    </source>
</evidence>
<feature type="chain" id="PRO_5045790511" description="Peptidase M20 dimerisation domain-containing protein" evidence="4">
    <location>
        <begin position="29"/>
        <end position="435"/>
    </location>
</feature>